<organism evidence="1 2">
    <name type="scientific">Devosia litorisediminis</name>
    <dbReference type="NCBI Taxonomy" id="2829817"/>
    <lineage>
        <taxon>Bacteria</taxon>
        <taxon>Pseudomonadati</taxon>
        <taxon>Pseudomonadota</taxon>
        <taxon>Alphaproteobacteria</taxon>
        <taxon>Hyphomicrobiales</taxon>
        <taxon>Devosiaceae</taxon>
        <taxon>Devosia</taxon>
    </lineage>
</organism>
<protein>
    <recommendedName>
        <fullName evidence="3">SH3b domain-containing protein</fullName>
    </recommendedName>
</protein>
<dbReference type="AlphaFoldDB" id="A0A942I6P7"/>
<dbReference type="RefSeq" id="WP_212660216.1">
    <property type="nucleotide sequence ID" value="NZ_JAGXTP010000004.1"/>
</dbReference>
<keyword evidence="2" id="KW-1185">Reference proteome</keyword>
<proteinExistence type="predicted"/>
<evidence type="ECO:0008006" key="3">
    <source>
        <dbReference type="Google" id="ProtNLM"/>
    </source>
</evidence>
<dbReference type="Proteomes" id="UP000678281">
    <property type="component" value="Unassembled WGS sequence"/>
</dbReference>
<dbReference type="Pfam" id="PF06347">
    <property type="entry name" value="SH3_4"/>
    <property type="match status" value="1"/>
</dbReference>
<dbReference type="Gene3D" id="2.30.30.40">
    <property type="entry name" value="SH3 Domains"/>
    <property type="match status" value="1"/>
</dbReference>
<name>A0A942I6P7_9HYPH</name>
<evidence type="ECO:0000313" key="1">
    <source>
        <dbReference type="EMBL" id="MBS3850581.1"/>
    </source>
</evidence>
<gene>
    <name evidence="1" type="ORF">KD146_17920</name>
</gene>
<reference evidence="1" key="1">
    <citation type="submission" date="2021-04" db="EMBL/GenBank/DDBJ databases">
        <title>Devosia litorisediminis sp. nov., isolated from a sand dune.</title>
        <authorList>
            <person name="Park S."/>
            <person name="Yoon J.-H."/>
        </authorList>
    </citation>
    <scope>NUCLEOTIDE SEQUENCE</scope>
    <source>
        <strain evidence="1">BSSL-BM10</strain>
    </source>
</reference>
<dbReference type="EMBL" id="JAGXTP010000004">
    <property type="protein sequence ID" value="MBS3850581.1"/>
    <property type="molecule type" value="Genomic_DNA"/>
</dbReference>
<sequence>MFDQPLHGGLVRHFKLSVRTIVWLLLALLTLVPPALAQSGNPSGLPLPRFASTRSDPINVRVGPGTKYEVSWTYLKSVIPVEIIQEFDTWRKIRDVDGAEGWVHQNLLQGTRAGYAAPLMANGEVVLRADQSDSATTRARLGPGFKVIIKQCDGVWCDVTATSQDASKRSTSYSGYVRQEELWGVYPDEQFD</sequence>
<evidence type="ECO:0000313" key="2">
    <source>
        <dbReference type="Proteomes" id="UP000678281"/>
    </source>
</evidence>
<comment type="caution">
    <text evidence="1">The sequence shown here is derived from an EMBL/GenBank/DDBJ whole genome shotgun (WGS) entry which is preliminary data.</text>
</comment>
<accession>A0A942I6P7</accession>
<dbReference type="InterPro" id="IPR010466">
    <property type="entry name" value="DUF1058"/>
</dbReference>